<proteinExistence type="predicted"/>
<comment type="caution">
    <text evidence="2">The sequence shown here is derived from an EMBL/GenBank/DDBJ whole genome shotgun (WGS) entry which is preliminary data.</text>
</comment>
<feature type="compositionally biased region" description="Basic residues" evidence="1">
    <location>
        <begin position="14"/>
        <end position="27"/>
    </location>
</feature>
<dbReference type="GeneID" id="9807183"/>
<protein>
    <submittedName>
        <fullName evidence="2">Uncharacterized protein</fullName>
    </submittedName>
</protein>
<sequence>METEGGAIQQQQQPHHRGEHSKNHHHQERLLGQTATSSIQGFQPFTGSLFDTPPSMFSSCQPCCQMTSSQFDHHELLAFGE</sequence>
<gene>
    <name evidence="2" type="ORF">GCK72_006964</name>
</gene>
<dbReference type="RefSeq" id="XP_053590106.1">
    <property type="nucleotide sequence ID" value="XM_053725912.1"/>
</dbReference>
<name>A0A6A5HJZ6_CAERE</name>
<dbReference type="Proteomes" id="UP000483820">
    <property type="component" value="Chromosome II"/>
</dbReference>
<dbReference type="EMBL" id="WUAV01000002">
    <property type="protein sequence ID" value="KAF1767006.1"/>
    <property type="molecule type" value="Genomic_DNA"/>
</dbReference>
<organism evidence="2 3">
    <name type="scientific">Caenorhabditis remanei</name>
    <name type="common">Caenorhabditis vulgaris</name>
    <dbReference type="NCBI Taxonomy" id="31234"/>
    <lineage>
        <taxon>Eukaryota</taxon>
        <taxon>Metazoa</taxon>
        <taxon>Ecdysozoa</taxon>
        <taxon>Nematoda</taxon>
        <taxon>Chromadorea</taxon>
        <taxon>Rhabditida</taxon>
        <taxon>Rhabditina</taxon>
        <taxon>Rhabditomorpha</taxon>
        <taxon>Rhabditoidea</taxon>
        <taxon>Rhabditidae</taxon>
        <taxon>Peloderinae</taxon>
        <taxon>Caenorhabditis</taxon>
    </lineage>
</organism>
<evidence type="ECO:0000313" key="2">
    <source>
        <dbReference type="EMBL" id="KAF1767006.1"/>
    </source>
</evidence>
<dbReference type="CTD" id="9807183"/>
<accession>A0A6A5HJZ6</accession>
<evidence type="ECO:0000313" key="3">
    <source>
        <dbReference type="Proteomes" id="UP000483820"/>
    </source>
</evidence>
<feature type="compositionally biased region" description="Polar residues" evidence="1">
    <location>
        <begin position="33"/>
        <end position="46"/>
    </location>
</feature>
<feature type="region of interest" description="Disordered" evidence="1">
    <location>
        <begin position="1"/>
        <end position="48"/>
    </location>
</feature>
<evidence type="ECO:0000256" key="1">
    <source>
        <dbReference type="SAM" id="MobiDB-lite"/>
    </source>
</evidence>
<dbReference type="KEGG" id="crq:GCK72_006964"/>
<dbReference type="AlphaFoldDB" id="A0A6A5HJZ6"/>
<reference evidence="2 3" key="1">
    <citation type="submission" date="2019-12" db="EMBL/GenBank/DDBJ databases">
        <title>Chromosome-level assembly of the Caenorhabditis remanei genome.</title>
        <authorList>
            <person name="Teterina A.A."/>
            <person name="Willis J.H."/>
            <person name="Phillips P.C."/>
        </authorList>
    </citation>
    <scope>NUCLEOTIDE SEQUENCE [LARGE SCALE GENOMIC DNA]</scope>
    <source>
        <strain evidence="2 3">PX506</strain>
        <tissue evidence="2">Whole organism</tissue>
    </source>
</reference>